<accession>A0A1G7U013</accession>
<evidence type="ECO:0000313" key="3">
    <source>
        <dbReference type="Proteomes" id="UP000198967"/>
    </source>
</evidence>
<dbReference type="Pfam" id="PF16868">
    <property type="entry name" value="NMT1_3"/>
    <property type="match status" value="1"/>
</dbReference>
<keyword evidence="3" id="KW-1185">Reference proteome</keyword>
<dbReference type="PANTHER" id="PTHR42941:SF1">
    <property type="entry name" value="SLL1037 PROTEIN"/>
    <property type="match status" value="1"/>
</dbReference>
<evidence type="ECO:0000256" key="1">
    <source>
        <dbReference type="SAM" id="SignalP"/>
    </source>
</evidence>
<protein>
    <recommendedName>
        <fullName evidence="4">TRAP transporter solute receptor, TAXI family</fullName>
    </recommendedName>
</protein>
<evidence type="ECO:0008006" key="4">
    <source>
        <dbReference type="Google" id="ProtNLM"/>
    </source>
</evidence>
<sequence>MTSLAPQPDRRSVLRGLALGAAALGTVALGTAACGTDDTPTVRLAAGEPGGFFWDFSGLLAAAARRAGTARLEPLPTGGSAENLQLLGAGSAALAMTLGDIAQDRVATDGFAAVGRVYENYFQVAVRADSPITAPARLAGRTVSVGAPGSGASTLSARVLDVVGLGAPTAVRRVERTMHGAAAALATGEVDAAMWAGGLPTPAFADPATPIRLLDLGGEVDALRQRFGSVYESVTVPAGVYGANPAMTTVGVANLLLARRDVADRVAADMVDLLLDDPSALVPAQAVGSQFLDAQSLIQTGPVALHPGAAAEYRRRHG</sequence>
<dbReference type="SUPFAM" id="SSF53850">
    <property type="entry name" value="Periplasmic binding protein-like II"/>
    <property type="match status" value="1"/>
</dbReference>
<gene>
    <name evidence="2" type="ORF">SAMN05216377_111197</name>
</gene>
<dbReference type="EMBL" id="FNBE01000011">
    <property type="protein sequence ID" value="SDG41005.1"/>
    <property type="molecule type" value="Genomic_DNA"/>
</dbReference>
<dbReference type="NCBIfam" id="TIGR02122">
    <property type="entry name" value="TRAP_TAXI"/>
    <property type="match status" value="1"/>
</dbReference>
<organism evidence="2 3">
    <name type="scientific">Pseudonocardia oroxyli</name>
    <dbReference type="NCBI Taxonomy" id="366584"/>
    <lineage>
        <taxon>Bacteria</taxon>
        <taxon>Bacillati</taxon>
        <taxon>Actinomycetota</taxon>
        <taxon>Actinomycetes</taxon>
        <taxon>Pseudonocardiales</taxon>
        <taxon>Pseudonocardiaceae</taxon>
        <taxon>Pseudonocardia</taxon>
    </lineage>
</organism>
<dbReference type="Proteomes" id="UP000198967">
    <property type="component" value="Unassembled WGS sequence"/>
</dbReference>
<evidence type="ECO:0000313" key="2">
    <source>
        <dbReference type="EMBL" id="SDG41005.1"/>
    </source>
</evidence>
<reference evidence="2 3" key="1">
    <citation type="submission" date="2016-10" db="EMBL/GenBank/DDBJ databases">
        <authorList>
            <person name="de Groot N.N."/>
        </authorList>
    </citation>
    <scope>NUCLEOTIDE SEQUENCE [LARGE SCALE GENOMIC DNA]</scope>
    <source>
        <strain evidence="2 3">CGMCC 4.3143</strain>
    </source>
</reference>
<keyword evidence="1" id="KW-0732">Signal</keyword>
<feature type="signal peptide" evidence="1">
    <location>
        <begin position="1"/>
        <end position="32"/>
    </location>
</feature>
<dbReference type="STRING" id="366584.SAMN05216377_111197"/>
<dbReference type="AlphaFoldDB" id="A0A1G7U013"/>
<dbReference type="PROSITE" id="PS51318">
    <property type="entry name" value="TAT"/>
    <property type="match status" value="1"/>
</dbReference>
<name>A0A1G7U013_PSEOR</name>
<dbReference type="PANTHER" id="PTHR42941">
    <property type="entry name" value="SLL1037 PROTEIN"/>
    <property type="match status" value="1"/>
</dbReference>
<dbReference type="RefSeq" id="WP_093086226.1">
    <property type="nucleotide sequence ID" value="NZ_FNBE01000011.1"/>
</dbReference>
<dbReference type="InterPro" id="IPR011852">
    <property type="entry name" value="TRAP_TAXI"/>
</dbReference>
<dbReference type="InterPro" id="IPR006311">
    <property type="entry name" value="TAT_signal"/>
</dbReference>
<dbReference type="OrthoDB" id="5582316at2"/>
<feature type="chain" id="PRO_5038544176" description="TRAP transporter solute receptor, TAXI family" evidence="1">
    <location>
        <begin position="33"/>
        <end position="318"/>
    </location>
</feature>
<proteinExistence type="predicted"/>
<dbReference type="Gene3D" id="3.40.190.10">
    <property type="entry name" value="Periplasmic binding protein-like II"/>
    <property type="match status" value="2"/>
</dbReference>